<dbReference type="RefSeq" id="XP_027610313.1">
    <property type="nucleotide sequence ID" value="XM_027754512.1"/>
</dbReference>
<dbReference type="AlphaFoldDB" id="A0A401GB46"/>
<accession>A0A401GB46</accession>
<feature type="region of interest" description="Disordered" evidence="1">
    <location>
        <begin position="148"/>
        <end position="229"/>
    </location>
</feature>
<feature type="compositionally biased region" description="Pro residues" evidence="1">
    <location>
        <begin position="165"/>
        <end position="180"/>
    </location>
</feature>
<name>A0A401GB46_9APHY</name>
<feature type="compositionally biased region" description="Polar residues" evidence="1">
    <location>
        <begin position="303"/>
        <end position="322"/>
    </location>
</feature>
<evidence type="ECO:0000256" key="1">
    <source>
        <dbReference type="SAM" id="MobiDB-lite"/>
    </source>
</evidence>
<feature type="compositionally biased region" description="Acidic residues" evidence="1">
    <location>
        <begin position="194"/>
        <end position="209"/>
    </location>
</feature>
<sequence length="450" mass="50668">MAKKKGPPYKDDPQCKYIVIDDPWPGNLTGKERNNYYYNWIGAWVFFMLGKKAGEPICIYSVNTRREVIVKLSEGIDVTSFLGAHHWSVFLRMHRPTDAERVSCVFPYNYRMKGHPENHNWTENFPIGGEPPPHLKFPVKFPYPPPTWASPDHKNAKDISLPLPASRPQPPPNAFDPYQPPAHYDPALAADPSDAPEEPEEESEEEPEEVVIKAEPEPELYVRTKNDPYEEEDAALQFLKAEPVDDHVPMEQEITDTQIKQEVAEANVKQEPPEAPIKREEQPEENTPSEAFMAAFARLQQRALENSASQAPTRPPDTSASPHISVIEPYIPTQSGTSAPRVKPEPQEGVIPPFSHTHAPRYNPGPVVLSTSGSGPSALGMRVKPEPEDRPLPSGMPARYGDARQRALESTNTNRTSDPRLLNPELSSKRVKSEDEEQSTKRIKTEEYDR</sequence>
<dbReference type="InParanoid" id="A0A401GB46"/>
<feature type="compositionally biased region" description="Basic and acidic residues" evidence="1">
    <location>
        <begin position="427"/>
        <end position="450"/>
    </location>
</feature>
<feature type="compositionally biased region" description="Basic and acidic residues" evidence="1">
    <location>
        <begin position="210"/>
        <end position="228"/>
    </location>
</feature>
<organism evidence="2 3">
    <name type="scientific">Sparassis crispa</name>
    <dbReference type="NCBI Taxonomy" id="139825"/>
    <lineage>
        <taxon>Eukaryota</taxon>
        <taxon>Fungi</taxon>
        <taxon>Dikarya</taxon>
        <taxon>Basidiomycota</taxon>
        <taxon>Agaricomycotina</taxon>
        <taxon>Agaricomycetes</taxon>
        <taxon>Polyporales</taxon>
        <taxon>Sparassidaceae</taxon>
        <taxon>Sparassis</taxon>
    </lineage>
</organism>
<evidence type="ECO:0000313" key="2">
    <source>
        <dbReference type="EMBL" id="GBE79400.1"/>
    </source>
</evidence>
<comment type="caution">
    <text evidence="2">The sequence shown here is derived from an EMBL/GenBank/DDBJ whole genome shotgun (WGS) entry which is preliminary data.</text>
</comment>
<dbReference type="EMBL" id="BFAD01000002">
    <property type="protein sequence ID" value="GBE79400.1"/>
    <property type="molecule type" value="Genomic_DNA"/>
</dbReference>
<evidence type="ECO:0000313" key="3">
    <source>
        <dbReference type="Proteomes" id="UP000287166"/>
    </source>
</evidence>
<keyword evidence="3" id="KW-1185">Reference proteome</keyword>
<protein>
    <submittedName>
        <fullName evidence="2">Uncharacterized protein</fullName>
    </submittedName>
</protein>
<dbReference type="Proteomes" id="UP000287166">
    <property type="component" value="Unassembled WGS sequence"/>
</dbReference>
<dbReference type="GeneID" id="38776317"/>
<dbReference type="OrthoDB" id="2996389at2759"/>
<proteinExistence type="predicted"/>
<feature type="region of interest" description="Disordered" evidence="1">
    <location>
        <begin position="265"/>
        <end position="450"/>
    </location>
</feature>
<reference evidence="2 3" key="1">
    <citation type="journal article" date="2018" name="Sci. Rep.">
        <title>Genome sequence of the cauliflower mushroom Sparassis crispa (Hanabiratake) and its association with beneficial usage.</title>
        <authorList>
            <person name="Kiyama R."/>
            <person name="Furutani Y."/>
            <person name="Kawaguchi K."/>
            <person name="Nakanishi T."/>
        </authorList>
    </citation>
    <scope>NUCLEOTIDE SEQUENCE [LARGE SCALE GENOMIC DNA]</scope>
</reference>
<gene>
    <name evidence="2" type="ORF">SCP_0205980</name>
</gene>